<accession>A0A0H5R4V8</accession>
<feature type="region of interest" description="Disordered" evidence="1">
    <location>
        <begin position="569"/>
        <end position="743"/>
    </location>
</feature>
<feature type="compositionally biased region" description="Low complexity" evidence="1">
    <location>
        <begin position="651"/>
        <end position="661"/>
    </location>
</feature>
<evidence type="ECO:0000313" key="4">
    <source>
        <dbReference type="EMBL" id="CRZ09188.1"/>
    </source>
</evidence>
<dbReference type="EMBL" id="HACM01008746">
    <property type="protein sequence ID" value="CRZ09188.1"/>
    <property type="molecule type" value="Transcribed_RNA"/>
</dbReference>
<name>A0A0H5R4V8_9EUKA</name>
<evidence type="ECO:0000256" key="1">
    <source>
        <dbReference type="SAM" id="MobiDB-lite"/>
    </source>
</evidence>
<feature type="compositionally biased region" description="Basic and acidic residues" evidence="1">
    <location>
        <begin position="621"/>
        <end position="643"/>
    </location>
</feature>
<keyword evidence="3" id="KW-0732">Signal</keyword>
<organism evidence="4">
    <name type="scientific">Spongospora subterranea</name>
    <dbReference type="NCBI Taxonomy" id="70186"/>
    <lineage>
        <taxon>Eukaryota</taxon>
        <taxon>Sar</taxon>
        <taxon>Rhizaria</taxon>
        <taxon>Endomyxa</taxon>
        <taxon>Phytomyxea</taxon>
        <taxon>Plasmodiophorida</taxon>
        <taxon>Plasmodiophoridae</taxon>
        <taxon>Spongospora</taxon>
    </lineage>
</organism>
<sequence>MSRWILVAAVVSVLAVIVSSASDWPTKCQACRFECFECSQFSNPQDGSFFKISVLSSPSEPQQWESFGQCGDVDFLHIDFQKINVESRLTMPSHVGTLRISGVNEYVDGAFSDISKTTTSTLIFEGDMIIDDIPHVPLIWFVKNEEELGAKFGAGDDNVPDGSLIFGVDETVRVNRCIKTIPEKIESLSLDVAEPEQFLALTTGVTSGLSLSLTLPVLPHISFEDEFFQRVASLATVIKLKKAVYFDRHDSYIIGFLKKLAKYKSKDLQIMLYVTHEFADFLRSRSNQIQCNAHQQDEGFECGFDIKDLPTLDIDTSRISESQTNEQQQGFVYSSGTIDSASGEVLSGSMNIGVEDASVDYAKESGVGKSSRSLEEFTAVFQRDTRCDTPDYPQLSSNSPRQSDHESPAEDFTKIKEFDTAVFEANSQGEFSKDVDKKRSRHYADVIPKREVGKSIATISYSPDKETVTNSESGSAADETTDTTIDIDPISTMGSSGDYDWETEGDTEALSFDSTDSVRFRSFVENPFHMQRPRSKNNYIVDDMLTEDGDFSENLDAAKVSRQPFFQEERGIPSAIDSPTRSERSKANKQRFKDITYNHGSNEVSDRDERGSVTVGKTKQQKRDHEGHRASEQDRTSSYDRDYVSSLPPTSSCISASASDSSVEDDGCDYVDATYVHDSLKDEDGYDDNHSYDGGNAKFESVAPSSRSAPSRCESFCEHPDLIQSGPNSPTQSSNANTDNFGSIQFDHESDIVAARGGTHETDLARDSEDSDDDQDDANHCQDSNSDSAVGQDFGFDRFIGVGNANDEEVTAEPSNGVSGDDPHHVQPDRIPPVVISPTQRDLGNTNQQNDFGAPRAPDQVVTTESVEHGSSWLATLWFIPAILASASLSVVGALAFTIFLAKRQSVTKSRLPLPPVLENPDDPEALWW</sequence>
<reference evidence="4" key="1">
    <citation type="submission" date="2015-04" db="EMBL/GenBank/DDBJ databases">
        <title>The genome sequence of the plant pathogenic Rhizarian Plasmodiophora brassicae reveals insights in its biotrophic life cycle and the origin of chitin synthesis.</title>
        <authorList>
            <person name="Schwelm A."/>
            <person name="Fogelqvist J."/>
            <person name="Knaust A."/>
            <person name="Julke S."/>
            <person name="Lilja T."/>
            <person name="Dhandapani V."/>
            <person name="Bonilla-Rosso G."/>
            <person name="Karlsson M."/>
            <person name="Shevchenko A."/>
            <person name="Choi S.R."/>
            <person name="Kim H.G."/>
            <person name="Park J.Y."/>
            <person name="Lim Y.P."/>
            <person name="Ludwig-Muller J."/>
            <person name="Dixelius C."/>
        </authorList>
    </citation>
    <scope>NUCLEOTIDE SEQUENCE</scope>
    <source>
        <tissue evidence="4">Potato root galls</tissue>
    </source>
</reference>
<proteinExistence type="predicted"/>
<evidence type="ECO:0000256" key="3">
    <source>
        <dbReference type="SAM" id="SignalP"/>
    </source>
</evidence>
<keyword evidence="2" id="KW-0812">Transmembrane</keyword>
<protein>
    <submittedName>
        <fullName evidence="4">Uncharacterized protein</fullName>
    </submittedName>
</protein>
<feature type="chain" id="PRO_5005223801" evidence="3">
    <location>
        <begin position="21"/>
        <end position="929"/>
    </location>
</feature>
<feature type="compositionally biased region" description="Basic and acidic residues" evidence="1">
    <location>
        <begin position="678"/>
        <end position="691"/>
    </location>
</feature>
<feature type="compositionally biased region" description="Low complexity" evidence="1">
    <location>
        <begin position="700"/>
        <end position="714"/>
    </location>
</feature>
<feature type="transmembrane region" description="Helical" evidence="2">
    <location>
        <begin position="878"/>
        <end position="902"/>
    </location>
</feature>
<evidence type="ECO:0000256" key="2">
    <source>
        <dbReference type="SAM" id="Phobius"/>
    </source>
</evidence>
<feature type="region of interest" description="Disordered" evidence="1">
    <location>
        <begin position="385"/>
        <end position="410"/>
    </location>
</feature>
<keyword evidence="2" id="KW-0472">Membrane</keyword>
<feature type="signal peptide" evidence="3">
    <location>
        <begin position="1"/>
        <end position="20"/>
    </location>
</feature>
<feature type="region of interest" description="Disordered" evidence="1">
    <location>
        <begin position="809"/>
        <end position="828"/>
    </location>
</feature>
<dbReference type="AlphaFoldDB" id="A0A0H5R4V8"/>
<feature type="compositionally biased region" description="Basic and acidic residues" evidence="1">
    <location>
        <begin position="580"/>
        <end position="596"/>
    </location>
</feature>
<keyword evidence="2" id="KW-1133">Transmembrane helix</keyword>
<feature type="region of interest" description="Disordered" evidence="1">
    <location>
        <begin position="760"/>
        <end position="793"/>
    </location>
</feature>
<feature type="compositionally biased region" description="Polar residues" evidence="1">
    <location>
        <begin position="725"/>
        <end position="743"/>
    </location>
</feature>